<dbReference type="EMBL" id="JACOII010000045">
    <property type="protein sequence ID" value="MBI6549712.1"/>
    <property type="molecule type" value="Genomic_DNA"/>
</dbReference>
<keyword evidence="2" id="KW-1185">Reference proteome</keyword>
<proteinExistence type="predicted"/>
<dbReference type="Proteomes" id="UP000696184">
    <property type="component" value="Unassembled WGS sequence"/>
</dbReference>
<dbReference type="InterPro" id="IPR016181">
    <property type="entry name" value="Acyl_CoA_acyltransferase"/>
</dbReference>
<evidence type="ECO:0000313" key="1">
    <source>
        <dbReference type="EMBL" id="MBI6549712.1"/>
    </source>
</evidence>
<dbReference type="Gene3D" id="3.40.630.30">
    <property type="match status" value="1"/>
</dbReference>
<sequence>MLKRTYSYNGRISDISFNRLSRVGSNRTISSIELLNTEFSYNNPALFNSYMPVVNEVSKQEMERANNKILFSLSNDKWFFDVPRRNVIETEQEKKEKKQMEAWHERCLSTKNNLEYMKSHLEWMTNSKSYFHFVCYINSQPIGVIMLKYSSDNRFCEPEVSYLITHLGIQNSAYLLMEKAVNKSYQLGVLGNLTVNVANDFLREKVYSRLGFISVGTEEMHLRPFERKQWIFYPHQREFRFLGNH</sequence>
<comment type="caution">
    <text evidence="1">The sequence shown here is derived from an EMBL/GenBank/DDBJ whole genome shotgun (WGS) entry which is preliminary data.</text>
</comment>
<dbReference type="SUPFAM" id="SSF55729">
    <property type="entry name" value="Acyl-CoA N-acyltransferases (Nat)"/>
    <property type="match status" value="1"/>
</dbReference>
<evidence type="ECO:0000313" key="2">
    <source>
        <dbReference type="Proteomes" id="UP000696184"/>
    </source>
</evidence>
<accession>A0ABS0U7V7</accession>
<gene>
    <name evidence="1" type="ORF">H8A87_13540</name>
</gene>
<reference evidence="1 2" key="1">
    <citation type="submission" date="2020-08" db="EMBL/GenBank/DDBJ databases">
        <title>Description of Xenorhabdus lircayensis sp. nov., the symbiotic bacterium associated with the entomopathogenic nematode Steirnernema unicornum.</title>
        <authorList>
            <person name="Castaneda-Alvarez C."/>
            <person name="Prodan S."/>
            <person name="Zamorano A."/>
            <person name="San-Blas E."/>
            <person name="Aballay E."/>
        </authorList>
    </citation>
    <scope>NUCLEOTIDE SEQUENCE [LARGE SCALE GENOMIC DNA]</scope>
    <source>
        <strain evidence="1 2">VLS</strain>
    </source>
</reference>
<dbReference type="RefSeq" id="WP_198690482.1">
    <property type="nucleotide sequence ID" value="NZ_CAWPUD010000044.1"/>
</dbReference>
<organism evidence="1 2">
    <name type="scientific">Xenorhabdus lircayensis</name>
    <dbReference type="NCBI Taxonomy" id="2763499"/>
    <lineage>
        <taxon>Bacteria</taxon>
        <taxon>Pseudomonadati</taxon>
        <taxon>Pseudomonadota</taxon>
        <taxon>Gammaproteobacteria</taxon>
        <taxon>Enterobacterales</taxon>
        <taxon>Morganellaceae</taxon>
        <taxon>Xenorhabdus</taxon>
    </lineage>
</organism>
<protein>
    <submittedName>
        <fullName evidence="1">GNAT family N-acetyltransferase</fullName>
    </submittedName>
</protein>
<name>A0ABS0U7V7_9GAMM</name>